<gene>
    <name evidence="1" type="ORF">ACFOEB_00230</name>
</gene>
<accession>A0ABV7HIA9</accession>
<organism evidence="1 2">
    <name type="scientific">Gilvimarinus japonicus</name>
    <dbReference type="NCBI Taxonomy" id="1796469"/>
    <lineage>
        <taxon>Bacteria</taxon>
        <taxon>Pseudomonadati</taxon>
        <taxon>Pseudomonadota</taxon>
        <taxon>Gammaproteobacteria</taxon>
        <taxon>Cellvibrionales</taxon>
        <taxon>Cellvibrionaceae</taxon>
        <taxon>Gilvimarinus</taxon>
    </lineage>
</organism>
<proteinExistence type="predicted"/>
<evidence type="ECO:0000313" key="1">
    <source>
        <dbReference type="EMBL" id="MFC3153615.1"/>
    </source>
</evidence>
<comment type="caution">
    <text evidence="1">The sequence shown here is derived from an EMBL/GenBank/DDBJ whole genome shotgun (WGS) entry which is preliminary data.</text>
</comment>
<reference evidence="2" key="1">
    <citation type="journal article" date="2019" name="Int. J. Syst. Evol. Microbiol.">
        <title>The Global Catalogue of Microorganisms (GCM) 10K type strain sequencing project: providing services to taxonomists for standard genome sequencing and annotation.</title>
        <authorList>
            <consortium name="The Broad Institute Genomics Platform"/>
            <consortium name="The Broad Institute Genome Sequencing Center for Infectious Disease"/>
            <person name="Wu L."/>
            <person name="Ma J."/>
        </authorList>
    </citation>
    <scope>NUCLEOTIDE SEQUENCE [LARGE SCALE GENOMIC DNA]</scope>
    <source>
        <strain evidence="2">KCTC 52141</strain>
    </source>
</reference>
<evidence type="ECO:0000313" key="2">
    <source>
        <dbReference type="Proteomes" id="UP001595548"/>
    </source>
</evidence>
<protein>
    <submittedName>
        <fullName evidence="1">Uncharacterized protein</fullName>
    </submittedName>
</protein>
<sequence length="172" mass="18809">MMMYGGRNRQRGLTRYEFLWVSIVFGVLLALALGYYQRLAAESQRFTLQLQARNFAQAATVVRAFWQLKAKPADTVELDGFVYRVNKRGWPLDAHPVAPGAGALGGPKRCERLLFSLIIAPESATVNSGSGTNISAKPDTEGGCRFYGAGASKALYYEYSARDGGVTQVFAN</sequence>
<dbReference type="Proteomes" id="UP001595548">
    <property type="component" value="Unassembled WGS sequence"/>
</dbReference>
<dbReference type="RefSeq" id="WP_382413468.1">
    <property type="nucleotide sequence ID" value="NZ_AP031500.1"/>
</dbReference>
<keyword evidence="2" id="KW-1185">Reference proteome</keyword>
<dbReference type="EMBL" id="JBHRTL010000001">
    <property type="protein sequence ID" value="MFC3153615.1"/>
    <property type="molecule type" value="Genomic_DNA"/>
</dbReference>
<name>A0ABV7HIA9_9GAMM</name>